<organism evidence="2 3">
    <name type="scientific">Pseudarthrobacter siccitolerans</name>
    <dbReference type="NCBI Taxonomy" id="861266"/>
    <lineage>
        <taxon>Bacteria</taxon>
        <taxon>Bacillati</taxon>
        <taxon>Actinomycetota</taxon>
        <taxon>Actinomycetes</taxon>
        <taxon>Micrococcales</taxon>
        <taxon>Micrococcaceae</taxon>
        <taxon>Pseudarthrobacter</taxon>
    </lineage>
</organism>
<evidence type="ECO:0008006" key="4">
    <source>
        <dbReference type="Google" id="ProtNLM"/>
    </source>
</evidence>
<name>A0ABU0PJ29_9MICC</name>
<evidence type="ECO:0000313" key="3">
    <source>
        <dbReference type="Proteomes" id="UP001236806"/>
    </source>
</evidence>
<proteinExistence type="predicted"/>
<reference evidence="2 3" key="1">
    <citation type="submission" date="2023-07" db="EMBL/GenBank/DDBJ databases">
        <title>Comparative genomics of wheat-associated soil bacteria to identify genetic determinants of phenazine resistance.</title>
        <authorList>
            <person name="Mouncey N."/>
        </authorList>
    </citation>
    <scope>NUCLEOTIDE SEQUENCE [LARGE SCALE GENOMIC DNA]</scope>
    <source>
        <strain evidence="2 3">W1I3</strain>
    </source>
</reference>
<dbReference type="EMBL" id="JAUSXB010000001">
    <property type="protein sequence ID" value="MDQ0673702.1"/>
    <property type="molecule type" value="Genomic_DNA"/>
</dbReference>
<dbReference type="Proteomes" id="UP001236806">
    <property type="component" value="Unassembled WGS sequence"/>
</dbReference>
<sequence length="183" mass="18799">MKNRLWLTLAGGVVLVMLSSMSTTGALWHDEATVDAGTVTTGSLVLLVGGQPEVYSFDALSTGNLTPGRTVRAPLTITNGGSTDMTYGLRSVVASAVNPADQVLVSALRLAVTADTVCGELPAEDPFLGPVPLDETASFAGRKLEPLQAETLCMEITLAADAPIAAAAGTTAVTFTFRGDQTS</sequence>
<protein>
    <recommendedName>
        <fullName evidence="4">Ribosomally synthesized peptide with SipW-like signal peptide</fullName>
    </recommendedName>
</protein>
<keyword evidence="1" id="KW-0732">Signal</keyword>
<gene>
    <name evidence="2" type="ORF">QFZ36_001263</name>
</gene>
<feature type="signal peptide" evidence="1">
    <location>
        <begin position="1"/>
        <end position="25"/>
    </location>
</feature>
<keyword evidence="3" id="KW-1185">Reference proteome</keyword>
<feature type="chain" id="PRO_5046431696" description="Ribosomally synthesized peptide with SipW-like signal peptide" evidence="1">
    <location>
        <begin position="26"/>
        <end position="183"/>
    </location>
</feature>
<comment type="caution">
    <text evidence="2">The sequence shown here is derived from an EMBL/GenBank/DDBJ whole genome shotgun (WGS) entry which is preliminary data.</text>
</comment>
<evidence type="ECO:0000313" key="2">
    <source>
        <dbReference type="EMBL" id="MDQ0673702.1"/>
    </source>
</evidence>
<accession>A0ABU0PJ29</accession>
<evidence type="ECO:0000256" key="1">
    <source>
        <dbReference type="SAM" id="SignalP"/>
    </source>
</evidence>